<keyword evidence="3" id="KW-1185">Reference proteome</keyword>
<protein>
    <submittedName>
        <fullName evidence="2">Zf-HC2 domain-containing protein</fullName>
    </submittedName>
</protein>
<dbReference type="Proteomes" id="UP001596411">
    <property type="component" value="Unassembled WGS sequence"/>
</dbReference>
<proteinExistence type="predicted"/>
<sequence length="68" mass="7909">MMICKRATELMSQRLDRPLTWKEKVSLRLHLSMCGACKQCNRQFELLHLAGQRLDEERHAQGEDSGSH</sequence>
<evidence type="ECO:0000259" key="1">
    <source>
        <dbReference type="Pfam" id="PF13490"/>
    </source>
</evidence>
<dbReference type="InterPro" id="IPR027383">
    <property type="entry name" value="Znf_put"/>
</dbReference>
<reference evidence="3" key="1">
    <citation type="journal article" date="2019" name="Int. J. Syst. Evol. Microbiol.">
        <title>The Global Catalogue of Microorganisms (GCM) 10K type strain sequencing project: providing services to taxonomists for standard genome sequencing and annotation.</title>
        <authorList>
            <consortium name="The Broad Institute Genomics Platform"/>
            <consortium name="The Broad Institute Genome Sequencing Center for Infectious Disease"/>
            <person name="Wu L."/>
            <person name="Ma J."/>
        </authorList>
    </citation>
    <scope>NUCLEOTIDE SEQUENCE [LARGE SCALE GENOMIC DNA]</scope>
    <source>
        <strain evidence="3">CGMCC 1.13666</strain>
    </source>
</reference>
<name>A0ABW2ETI0_9GAMM</name>
<dbReference type="EMBL" id="JBHSZP010000002">
    <property type="protein sequence ID" value="MFC7088485.1"/>
    <property type="molecule type" value="Genomic_DNA"/>
</dbReference>
<feature type="domain" description="Putative zinc-finger" evidence="1">
    <location>
        <begin position="4"/>
        <end position="37"/>
    </location>
</feature>
<evidence type="ECO:0000313" key="3">
    <source>
        <dbReference type="Proteomes" id="UP001596411"/>
    </source>
</evidence>
<dbReference type="Pfam" id="PF13490">
    <property type="entry name" value="zf-HC2"/>
    <property type="match status" value="1"/>
</dbReference>
<organism evidence="2 3">
    <name type="scientific">Halomonas salifodinae</name>
    <dbReference type="NCBI Taxonomy" id="438745"/>
    <lineage>
        <taxon>Bacteria</taxon>
        <taxon>Pseudomonadati</taxon>
        <taxon>Pseudomonadota</taxon>
        <taxon>Gammaproteobacteria</taxon>
        <taxon>Oceanospirillales</taxon>
        <taxon>Halomonadaceae</taxon>
        <taxon>Halomonas</taxon>
    </lineage>
</organism>
<gene>
    <name evidence="2" type="ORF">ACFQH5_02830</name>
</gene>
<comment type="caution">
    <text evidence="2">The sequence shown here is derived from an EMBL/GenBank/DDBJ whole genome shotgun (WGS) entry which is preliminary data.</text>
</comment>
<accession>A0ABW2ETI0</accession>
<evidence type="ECO:0000313" key="2">
    <source>
        <dbReference type="EMBL" id="MFC7088485.1"/>
    </source>
</evidence>
<dbReference type="RefSeq" id="WP_346061761.1">
    <property type="nucleotide sequence ID" value="NZ_BAAADR010000004.1"/>
</dbReference>